<name>A0ABT3ZZE1_9BACT</name>
<dbReference type="RefSeq" id="WP_267533090.1">
    <property type="nucleotide sequence ID" value="NZ_JAPNKA010000001.1"/>
</dbReference>
<accession>A0ABT3ZZE1</accession>
<gene>
    <name evidence="1" type="ORF">OV287_06395</name>
</gene>
<proteinExistence type="predicted"/>
<reference evidence="1 2" key="1">
    <citation type="submission" date="2022-11" db="EMBL/GenBank/DDBJ databases">
        <title>Minimal conservation of predation-associated metabolite biosynthetic gene clusters underscores biosynthetic potential of Myxococcota including descriptions for ten novel species: Archangium lansinium sp. nov., Myxococcus landrumus sp. nov., Nannocystis bai.</title>
        <authorList>
            <person name="Ahearne A."/>
            <person name="Stevens C."/>
            <person name="Phillips K."/>
        </authorList>
    </citation>
    <scope>NUCLEOTIDE SEQUENCE [LARGE SCALE GENOMIC DNA]</scope>
    <source>
        <strain evidence="1 2">MIWBW</strain>
    </source>
</reference>
<keyword evidence="2" id="KW-1185">Reference proteome</keyword>
<protein>
    <submittedName>
        <fullName evidence="1">Uncharacterized protein</fullName>
    </submittedName>
</protein>
<organism evidence="1 2">
    <name type="scientific">Archangium lansingense</name>
    <dbReference type="NCBI Taxonomy" id="2995310"/>
    <lineage>
        <taxon>Bacteria</taxon>
        <taxon>Pseudomonadati</taxon>
        <taxon>Myxococcota</taxon>
        <taxon>Myxococcia</taxon>
        <taxon>Myxococcales</taxon>
        <taxon>Cystobacterineae</taxon>
        <taxon>Archangiaceae</taxon>
        <taxon>Archangium</taxon>
    </lineage>
</organism>
<sequence>MNHAACVENACPAIDLAGATSAPVRVTRLLYLFRDDVLAESEAGRARIRTFYSVAAEWVALYAQRPGLFQATRNSLEQNLPVLDALAHRRPVTVSRAALDSVRQLLDRHIAAAQSESLRAAFQTWRKELDNPAVWSEFNVTVR</sequence>
<dbReference type="Proteomes" id="UP001207654">
    <property type="component" value="Unassembled WGS sequence"/>
</dbReference>
<evidence type="ECO:0000313" key="1">
    <source>
        <dbReference type="EMBL" id="MCY1074109.1"/>
    </source>
</evidence>
<comment type="caution">
    <text evidence="1">The sequence shown here is derived from an EMBL/GenBank/DDBJ whole genome shotgun (WGS) entry which is preliminary data.</text>
</comment>
<evidence type="ECO:0000313" key="2">
    <source>
        <dbReference type="Proteomes" id="UP001207654"/>
    </source>
</evidence>
<dbReference type="EMBL" id="JAPNKA010000001">
    <property type="protein sequence ID" value="MCY1074109.1"/>
    <property type="molecule type" value="Genomic_DNA"/>
</dbReference>